<name>A0A176YBV4_9BRAD</name>
<keyword evidence="2" id="KW-1185">Reference proteome</keyword>
<evidence type="ECO:0000313" key="1">
    <source>
        <dbReference type="EMBL" id="OAF00683.1"/>
    </source>
</evidence>
<comment type="caution">
    <text evidence="1">The sequence shown here is derived from an EMBL/GenBank/DDBJ whole genome shotgun (WGS) entry which is preliminary data.</text>
</comment>
<protein>
    <submittedName>
        <fullName evidence="1">Uncharacterized protein</fullName>
    </submittedName>
</protein>
<dbReference type="STRING" id="1505087.AYJ54_31045"/>
<reference evidence="1 2" key="1">
    <citation type="submission" date="2016-03" db="EMBL/GenBank/DDBJ databases">
        <title>Draft Genome Sequence of the Strain BR 10245 (Bradyrhizobium sp.) isolated from nodules of Centrolobium paraense.</title>
        <authorList>
            <person name="Simoes-Araujo J.L.Sr."/>
            <person name="Barauna A.C."/>
            <person name="Silva K."/>
            <person name="Zilli J.E."/>
        </authorList>
    </citation>
    <scope>NUCLEOTIDE SEQUENCE [LARGE SCALE GENOMIC DNA]</scope>
    <source>
        <strain evidence="1 2">BR 10245</strain>
    </source>
</reference>
<dbReference type="EMBL" id="LUUB01000109">
    <property type="protein sequence ID" value="OAF00683.1"/>
    <property type="molecule type" value="Genomic_DNA"/>
</dbReference>
<accession>A0A176YBV4</accession>
<dbReference type="AlphaFoldDB" id="A0A176YBV4"/>
<sequence length="150" mass="16648">MDWNAGAAGNRDQHVRLLNELQRQGSSVPDVGGRGDDPFDRAAIALLDPSRLDSVVPAMATLLAGALGRNAPDRLPLYRAFLERYSDSRFRSLFGPESAEKIQRDQLSAGGRNYSVAITFGCVQFRDEQFLLMLKTQYARARRDCDDGAR</sequence>
<dbReference type="Proteomes" id="UP000076959">
    <property type="component" value="Unassembled WGS sequence"/>
</dbReference>
<proteinExistence type="predicted"/>
<evidence type="ECO:0000313" key="2">
    <source>
        <dbReference type="Proteomes" id="UP000076959"/>
    </source>
</evidence>
<gene>
    <name evidence="1" type="ORF">AYJ54_31045</name>
</gene>
<organism evidence="1 2">
    <name type="scientific">Bradyrhizobium centrolobii</name>
    <dbReference type="NCBI Taxonomy" id="1505087"/>
    <lineage>
        <taxon>Bacteria</taxon>
        <taxon>Pseudomonadati</taxon>
        <taxon>Pseudomonadota</taxon>
        <taxon>Alphaproteobacteria</taxon>
        <taxon>Hyphomicrobiales</taxon>
        <taxon>Nitrobacteraceae</taxon>
        <taxon>Bradyrhizobium</taxon>
    </lineage>
</organism>